<protein>
    <recommendedName>
        <fullName evidence="4">F-box domain-containing protein</fullName>
    </recommendedName>
</protein>
<gene>
    <name evidence="2" type="ORF">QBC46DRAFT_428423</name>
</gene>
<accession>A0AAN6S6R3</accession>
<feature type="region of interest" description="Disordered" evidence="1">
    <location>
        <begin position="1"/>
        <end position="26"/>
    </location>
</feature>
<dbReference type="EMBL" id="MU853777">
    <property type="protein sequence ID" value="KAK3942093.1"/>
    <property type="molecule type" value="Genomic_DNA"/>
</dbReference>
<feature type="compositionally biased region" description="Pro residues" evidence="1">
    <location>
        <begin position="15"/>
        <end position="26"/>
    </location>
</feature>
<sequence>MSSPSNPQMSNRGKTPPPPYEMRKSPPPLYEMDNLAIAPAEDQYWTEPHDIVKDISRMHPLIAAAHHNRTQNPLCRLPDTILVRMMRLLDPVTLECLRRCSRIFLRLFPMACASLQDFDTTWSWRFPWPTSRLQFRPEEKDRFLSLIARDGYCCDCLAARQRSDWQERFRAMAKVYLHCCGCQADHPTYLFSIKQRYSPLSSRICIGHEGYLRLCEHEIVTWPQIISAAKKLSNQRGRVYRLKHCGRFEHIVHCRHRVQPVSMISTPKDNCCPPHPTVSVGYPKNHSEIVFQIDLYWSAHLPMTLTQDRCFKPEELARGITYLRTKGAQFICPQVKPGHIAGAGLFDPNCCDCLDYEGRELTAWDRPLSRDLPLSGADCRHNPTLRFGRDEGGQDPHTSRCTGGFSHSRGKCFANVAWRAPTINGTVQGLRTEVKRCPNGENCVKVAHASFVDLPLDKDGALRQMSSGWYQVLDPDSYHLTEDWEGFGVYWCKAKDCKNYYRFNQSRLKPLVPDYRHACPQ</sequence>
<feature type="compositionally biased region" description="Polar residues" evidence="1">
    <location>
        <begin position="1"/>
        <end position="13"/>
    </location>
</feature>
<evidence type="ECO:0008006" key="4">
    <source>
        <dbReference type="Google" id="ProtNLM"/>
    </source>
</evidence>
<evidence type="ECO:0000313" key="2">
    <source>
        <dbReference type="EMBL" id="KAK3942093.1"/>
    </source>
</evidence>
<dbReference type="AlphaFoldDB" id="A0AAN6S6R3"/>
<comment type="caution">
    <text evidence="2">The sequence shown here is derived from an EMBL/GenBank/DDBJ whole genome shotgun (WGS) entry which is preliminary data.</text>
</comment>
<evidence type="ECO:0000256" key="1">
    <source>
        <dbReference type="SAM" id="MobiDB-lite"/>
    </source>
</evidence>
<evidence type="ECO:0000313" key="3">
    <source>
        <dbReference type="Proteomes" id="UP001303473"/>
    </source>
</evidence>
<name>A0AAN6S6R3_9PEZI</name>
<proteinExistence type="predicted"/>
<reference evidence="3" key="1">
    <citation type="journal article" date="2023" name="Mol. Phylogenet. Evol.">
        <title>Genome-scale phylogeny and comparative genomics of the fungal order Sordariales.</title>
        <authorList>
            <person name="Hensen N."/>
            <person name="Bonometti L."/>
            <person name="Westerberg I."/>
            <person name="Brannstrom I.O."/>
            <person name="Guillou S."/>
            <person name="Cros-Aarteil S."/>
            <person name="Calhoun S."/>
            <person name="Haridas S."/>
            <person name="Kuo A."/>
            <person name="Mondo S."/>
            <person name="Pangilinan J."/>
            <person name="Riley R."/>
            <person name="LaButti K."/>
            <person name="Andreopoulos B."/>
            <person name="Lipzen A."/>
            <person name="Chen C."/>
            <person name="Yan M."/>
            <person name="Daum C."/>
            <person name="Ng V."/>
            <person name="Clum A."/>
            <person name="Steindorff A."/>
            <person name="Ohm R.A."/>
            <person name="Martin F."/>
            <person name="Silar P."/>
            <person name="Natvig D.O."/>
            <person name="Lalanne C."/>
            <person name="Gautier V."/>
            <person name="Ament-Velasquez S.L."/>
            <person name="Kruys A."/>
            <person name="Hutchinson M.I."/>
            <person name="Powell A.J."/>
            <person name="Barry K."/>
            <person name="Miller A.N."/>
            <person name="Grigoriev I.V."/>
            <person name="Debuchy R."/>
            <person name="Gladieux P."/>
            <person name="Hiltunen Thoren M."/>
            <person name="Johannesson H."/>
        </authorList>
    </citation>
    <scope>NUCLEOTIDE SEQUENCE [LARGE SCALE GENOMIC DNA]</scope>
    <source>
        <strain evidence="3">CBS 340.73</strain>
    </source>
</reference>
<organism evidence="2 3">
    <name type="scientific">Diplogelasinospora grovesii</name>
    <dbReference type="NCBI Taxonomy" id="303347"/>
    <lineage>
        <taxon>Eukaryota</taxon>
        <taxon>Fungi</taxon>
        <taxon>Dikarya</taxon>
        <taxon>Ascomycota</taxon>
        <taxon>Pezizomycotina</taxon>
        <taxon>Sordariomycetes</taxon>
        <taxon>Sordariomycetidae</taxon>
        <taxon>Sordariales</taxon>
        <taxon>Diplogelasinosporaceae</taxon>
        <taxon>Diplogelasinospora</taxon>
    </lineage>
</organism>
<keyword evidence="3" id="KW-1185">Reference proteome</keyword>
<dbReference type="Proteomes" id="UP001303473">
    <property type="component" value="Unassembled WGS sequence"/>
</dbReference>